<evidence type="ECO:0000256" key="2">
    <source>
        <dbReference type="SAM" id="MobiDB-lite"/>
    </source>
</evidence>
<protein>
    <submittedName>
        <fullName evidence="4">Chromo domain-containing protein 1</fullName>
    </submittedName>
</protein>
<evidence type="ECO:0000259" key="3">
    <source>
        <dbReference type="PROSITE" id="PS50013"/>
    </source>
</evidence>
<evidence type="ECO:0000256" key="1">
    <source>
        <dbReference type="ARBA" id="ARBA00011353"/>
    </source>
</evidence>
<evidence type="ECO:0000313" key="4">
    <source>
        <dbReference type="EMBL" id="KAI6780704.1"/>
    </source>
</evidence>
<organism evidence="4 5">
    <name type="scientific">Emericellopsis cladophorae</name>
    <dbReference type="NCBI Taxonomy" id="2686198"/>
    <lineage>
        <taxon>Eukaryota</taxon>
        <taxon>Fungi</taxon>
        <taxon>Dikarya</taxon>
        <taxon>Ascomycota</taxon>
        <taxon>Pezizomycotina</taxon>
        <taxon>Sordariomycetes</taxon>
        <taxon>Hypocreomycetidae</taxon>
        <taxon>Hypocreales</taxon>
        <taxon>Bionectriaceae</taxon>
        <taxon>Emericellopsis</taxon>
    </lineage>
</organism>
<dbReference type="GO" id="GO:0006338">
    <property type="term" value="P:chromatin remodeling"/>
    <property type="evidence" value="ECO:0007669"/>
    <property type="project" value="UniProtKB-ARBA"/>
</dbReference>
<dbReference type="Proteomes" id="UP001055219">
    <property type="component" value="Unassembled WGS sequence"/>
</dbReference>
<keyword evidence="5" id="KW-1185">Reference proteome</keyword>
<dbReference type="PROSITE" id="PS50013">
    <property type="entry name" value="CHROMO_2"/>
    <property type="match status" value="1"/>
</dbReference>
<dbReference type="EMBL" id="JAGIXG020000029">
    <property type="protein sequence ID" value="KAI6780704.1"/>
    <property type="molecule type" value="Genomic_DNA"/>
</dbReference>
<dbReference type="OrthoDB" id="436852at2759"/>
<accession>A0A9P9Y0I4</accession>
<dbReference type="Gene3D" id="2.40.50.40">
    <property type="match status" value="1"/>
</dbReference>
<name>A0A9P9Y0I4_9HYPO</name>
<dbReference type="AlphaFoldDB" id="A0A9P9Y0I4"/>
<comment type="subunit">
    <text evidence="1">Component of the NuA4 histone acetyltransferase complex.</text>
</comment>
<dbReference type="InterPro" id="IPR016197">
    <property type="entry name" value="Chromo-like_dom_sf"/>
</dbReference>
<dbReference type="RefSeq" id="XP_051361560.1">
    <property type="nucleotide sequence ID" value="XM_051507266.1"/>
</dbReference>
<dbReference type="SUPFAM" id="SSF54160">
    <property type="entry name" value="Chromo domain-like"/>
    <property type="match status" value="1"/>
</dbReference>
<dbReference type="GeneID" id="75827727"/>
<gene>
    <name evidence="4" type="ORF">J7T54_001208</name>
</gene>
<dbReference type="InterPro" id="IPR000953">
    <property type="entry name" value="Chromo/chromo_shadow_dom"/>
</dbReference>
<proteinExistence type="predicted"/>
<feature type="compositionally biased region" description="Acidic residues" evidence="2">
    <location>
        <begin position="16"/>
        <end position="25"/>
    </location>
</feature>
<dbReference type="InterPro" id="IPR023780">
    <property type="entry name" value="Chromo_domain"/>
</dbReference>
<dbReference type="Pfam" id="PF00385">
    <property type="entry name" value="Chromo"/>
    <property type="match status" value="1"/>
</dbReference>
<sequence length="360" mass="40673">MSREEDEVSLTSSIEENPESDTEWEIEGIIGDALLAERDDNDRPLTRHRCLVLWTGFPLAEATWEPIENLPEETVAEWETCKRKIEDEGGDPKESISKWVREQERKIGSRYKRHKLRNKLRTRHGLNPKPWTVAGGQLPKELSDEMRRFYLQEALSIWSPSEFESNNFDSLNTPKARPPQPTASTQSKVNDDDDDRNNNTASNGSMSREARPPGTSPARKLSNAKQTVQDSEEPRPTGLKRLSTLPGAAKKPEPRKAEPMAPVGNVFSGGKRNVSISISNIYFTKHPEMRRTETPDAGQKFPKCLTPFCLGRAPATTTDLKSPLLIPPRILSLNPVQVPSNRLQRILQMLLILPTVFDHR</sequence>
<evidence type="ECO:0000313" key="5">
    <source>
        <dbReference type="Proteomes" id="UP001055219"/>
    </source>
</evidence>
<feature type="region of interest" description="Disordered" evidence="2">
    <location>
        <begin position="168"/>
        <end position="264"/>
    </location>
</feature>
<feature type="region of interest" description="Disordered" evidence="2">
    <location>
        <begin position="1"/>
        <end position="25"/>
    </location>
</feature>
<feature type="domain" description="Chromo" evidence="3">
    <location>
        <begin position="24"/>
        <end position="87"/>
    </location>
</feature>
<reference evidence="4" key="2">
    <citation type="submission" date="2022-07" db="EMBL/GenBank/DDBJ databases">
        <authorList>
            <person name="Goncalves M.F.M."/>
            <person name="Hilario S."/>
            <person name="Van De Peer Y."/>
            <person name="Esteves A.C."/>
            <person name="Alves A."/>
        </authorList>
    </citation>
    <scope>NUCLEOTIDE SEQUENCE</scope>
    <source>
        <strain evidence="4">MUM 19.33</strain>
    </source>
</reference>
<reference evidence="4" key="1">
    <citation type="journal article" date="2021" name="J Fungi (Basel)">
        <title>Genomic and Metabolomic Analyses of the Marine Fungus Emericellopsis cladophorae: Insights into Saltwater Adaptability Mechanisms and Its Biosynthetic Potential.</title>
        <authorList>
            <person name="Goncalves M.F.M."/>
            <person name="Hilario S."/>
            <person name="Van de Peer Y."/>
            <person name="Esteves A.C."/>
            <person name="Alves A."/>
        </authorList>
    </citation>
    <scope>NUCLEOTIDE SEQUENCE</scope>
    <source>
        <strain evidence="4">MUM 19.33</strain>
    </source>
</reference>
<comment type="caution">
    <text evidence="4">The sequence shown here is derived from an EMBL/GenBank/DDBJ whole genome shotgun (WGS) entry which is preliminary data.</text>
</comment>